<dbReference type="RefSeq" id="WP_340347278.1">
    <property type="nucleotide sequence ID" value="NZ_JBBKZT010000024.1"/>
</dbReference>
<dbReference type="InterPro" id="IPR011051">
    <property type="entry name" value="RmlC_Cupin_sf"/>
</dbReference>
<feature type="domain" description="ChrR-like cupin" evidence="1">
    <location>
        <begin position="104"/>
        <end position="199"/>
    </location>
</feature>
<dbReference type="NCBIfam" id="TIGR02451">
    <property type="entry name" value="anti_sig_ChrR"/>
    <property type="match status" value="1"/>
</dbReference>
<dbReference type="InterPro" id="IPR014710">
    <property type="entry name" value="RmlC-like_jellyroll"/>
</dbReference>
<dbReference type="Pfam" id="PF12973">
    <property type="entry name" value="Cupin_7"/>
    <property type="match status" value="1"/>
</dbReference>
<gene>
    <name evidence="2" type="ORF">WKW82_33470</name>
</gene>
<dbReference type="Gene3D" id="1.10.10.1320">
    <property type="entry name" value="Anti-sigma factor, zinc-finger domain"/>
    <property type="match status" value="1"/>
</dbReference>
<dbReference type="CDD" id="cd20301">
    <property type="entry name" value="cupin_ChrR"/>
    <property type="match status" value="1"/>
</dbReference>
<dbReference type="InterPro" id="IPR025979">
    <property type="entry name" value="ChrR-like_cupin_dom"/>
</dbReference>
<dbReference type="Gene3D" id="2.60.120.10">
    <property type="entry name" value="Jelly Rolls"/>
    <property type="match status" value="1"/>
</dbReference>
<sequence length="221" mass="23859">MIQHHPDDALLLGHAAGRLESGRALVVASHLELCAQCRERMRLFEAMGGAMLEDVAPAALPSQALAQTWAAIDAMAGSESPVSEPARPVGTRPDLPAGMAWPRALADCRASRWRWIAPGMRWSRVKLPYDPAANVFLLRIGAGKCLPVHTHSDNELTQVLHGSFHDGRVRLGPGDFDETDPSILHEPRVDAQGECICLATVRGKVLFQGAVARWMGALVGL</sequence>
<dbReference type="EMBL" id="JBBKZT010000024">
    <property type="protein sequence ID" value="MEJ8851588.1"/>
    <property type="molecule type" value="Genomic_DNA"/>
</dbReference>
<evidence type="ECO:0000313" key="2">
    <source>
        <dbReference type="EMBL" id="MEJ8851588.1"/>
    </source>
</evidence>
<protein>
    <submittedName>
        <fullName evidence="2">ChrR family anti-sigma-E factor</fullName>
    </submittedName>
</protein>
<reference evidence="2 3" key="1">
    <citation type="submission" date="2024-03" db="EMBL/GenBank/DDBJ databases">
        <title>Novel species of the genus Variovorax.</title>
        <authorList>
            <person name="Liu Q."/>
            <person name="Xin Y.-H."/>
        </authorList>
    </citation>
    <scope>NUCLEOTIDE SEQUENCE [LARGE SCALE GENOMIC DNA]</scope>
    <source>
        <strain evidence="2 3">KACC 18900</strain>
    </source>
</reference>
<proteinExistence type="predicted"/>
<comment type="caution">
    <text evidence="2">The sequence shown here is derived from an EMBL/GenBank/DDBJ whole genome shotgun (WGS) entry which is preliminary data.</text>
</comment>
<organism evidence="2 3">
    <name type="scientific">Variovorax rhizosphaerae</name>
    <dbReference type="NCBI Taxonomy" id="1836200"/>
    <lineage>
        <taxon>Bacteria</taxon>
        <taxon>Pseudomonadati</taxon>
        <taxon>Pseudomonadota</taxon>
        <taxon>Betaproteobacteria</taxon>
        <taxon>Burkholderiales</taxon>
        <taxon>Comamonadaceae</taxon>
        <taxon>Variovorax</taxon>
    </lineage>
</organism>
<name>A0ABU8WXU0_9BURK</name>
<dbReference type="SUPFAM" id="SSF51182">
    <property type="entry name" value="RmlC-like cupins"/>
    <property type="match status" value="1"/>
</dbReference>
<keyword evidence="3" id="KW-1185">Reference proteome</keyword>
<accession>A0ABU8WXU0</accession>
<dbReference type="InterPro" id="IPR012807">
    <property type="entry name" value="Anti-sigma_ChrR"/>
</dbReference>
<dbReference type="Proteomes" id="UP001385892">
    <property type="component" value="Unassembled WGS sequence"/>
</dbReference>
<evidence type="ECO:0000259" key="1">
    <source>
        <dbReference type="Pfam" id="PF12973"/>
    </source>
</evidence>
<dbReference type="InterPro" id="IPR041916">
    <property type="entry name" value="Anti_sigma_zinc_sf"/>
</dbReference>
<evidence type="ECO:0000313" key="3">
    <source>
        <dbReference type="Proteomes" id="UP001385892"/>
    </source>
</evidence>